<evidence type="ECO:0000313" key="1">
    <source>
        <dbReference type="EMBL" id="MFD2999201.1"/>
    </source>
</evidence>
<protein>
    <submittedName>
        <fullName evidence="1">Nuclease A inhibitor family protein</fullName>
    </submittedName>
</protein>
<dbReference type="InterPro" id="IPR036587">
    <property type="entry name" value="NucleaseA_inhib-like_sf"/>
</dbReference>
<name>A0ABW6BPN2_9BACT</name>
<sequence>MEKDQLEKELNQAVDGLLLKSDIEAPFEFFYRELEQGEAFSPKKVTEWTGEATGMEVKTRELDEFFHEMGGISADIRNKGESNEKRYQMLKSKLNDLLEDVKVYMIHEIGSQVFILGKAENGDYAGLRTMVVHDESSVD</sequence>
<dbReference type="Pfam" id="PF07924">
    <property type="entry name" value="NuiA"/>
    <property type="match status" value="1"/>
</dbReference>
<dbReference type="InterPro" id="IPR012489">
    <property type="entry name" value="NucleaseA_inhib-like"/>
</dbReference>
<dbReference type="RefSeq" id="WP_377480333.1">
    <property type="nucleotide sequence ID" value="NZ_JBHUOX010000001.1"/>
</dbReference>
<gene>
    <name evidence="1" type="ORF">ACFS7Z_02425</name>
</gene>
<dbReference type="SUPFAM" id="SSF82602">
    <property type="entry name" value="Nuclease A inhibitor (NuiA)"/>
    <property type="match status" value="1"/>
</dbReference>
<evidence type="ECO:0000313" key="2">
    <source>
        <dbReference type="Proteomes" id="UP001597641"/>
    </source>
</evidence>
<accession>A0ABW6BPN2</accession>
<keyword evidence="2" id="KW-1185">Reference proteome</keyword>
<dbReference type="Proteomes" id="UP001597641">
    <property type="component" value="Unassembled WGS sequence"/>
</dbReference>
<reference evidence="2" key="1">
    <citation type="journal article" date="2019" name="Int. J. Syst. Evol. Microbiol.">
        <title>The Global Catalogue of Microorganisms (GCM) 10K type strain sequencing project: providing services to taxonomists for standard genome sequencing and annotation.</title>
        <authorList>
            <consortium name="The Broad Institute Genomics Platform"/>
            <consortium name="The Broad Institute Genome Sequencing Center for Infectious Disease"/>
            <person name="Wu L."/>
            <person name="Ma J."/>
        </authorList>
    </citation>
    <scope>NUCLEOTIDE SEQUENCE [LARGE SCALE GENOMIC DNA]</scope>
    <source>
        <strain evidence="2">KCTC 23984</strain>
    </source>
</reference>
<proteinExistence type="predicted"/>
<dbReference type="Gene3D" id="3.40.1460.10">
    <property type="entry name" value="Nuclease A inhibitor-like"/>
    <property type="match status" value="1"/>
</dbReference>
<dbReference type="EMBL" id="JBHUOX010000001">
    <property type="protein sequence ID" value="MFD2999201.1"/>
    <property type="molecule type" value="Genomic_DNA"/>
</dbReference>
<organism evidence="1 2">
    <name type="scientific">Pontibacter toksunensis</name>
    <dbReference type="NCBI Taxonomy" id="1332631"/>
    <lineage>
        <taxon>Bacteria</taxon>
        <taxon>Pseudomonadati</taxon>
        <taxon>Bacteroidota</taxon>
        <taxon>Cytophagia</taxon>
        <taxon>Cytophagales</taxon>
        <taxon>Hymenobacteraceae</taxon>
        <taxon>Pontibacter</taxon>
    </lineage>
</organism>
<comment type="caution">
    <text evidence="1">The sequence shown here is derived from an EMBL/GenBank/DDBJ whole genome shotgun (WGS) entry which is preliminary data.</text>
</comment>